<feature type="region of interest" description="Disordered" evidence="1">
    <location>
        <begin position="1"/>
        <end position="37"/>
    </location>
</feature>
<feature type="compositionally biased region" description="Basic residues" evidence="1">
    <location>
        <begin position="577"/>
        <end position="593"/>
    </location>
</feature>
<name>A0AAD2FJI4_9STRA</name>
<organism evidence="2 3">
    <name type="scientific">Cylindrotheca closterium</name>
    <dbReference type="NCBI Taxonomy" id="2856"/>
    <lineage>
        <taxon>Eukaryota</taxon>
        <taxon>Sar</taxon>
        <taxon>Stramenopiles</taxon>
        <taxon>Ochrophyta</taxon>
        <taxon>Bacillariophyta</taxon>
        <taxon>Bacillariophyceae</taxon>
        <taxon>Bacillariophycidae</taxon>
        <taxon>Bacillariales</taxon>
        <taxon>Bacillariaceae</taxon>
        <taxon>Cylindrotheca</taxon>
    </lineage>
</organism>
<proteinExistence type="predicted"/>
<evidence type="ECO:0000256" key="1">
    <source>
        <dbReference type="SAM" id="MobiDB-lite"/>
    </source>
</evidence>
<keyword evidence="3" id="KW-1185">Reference proteome</keyword>
<feature type="compositionally biased region" description="Acidic residues" evidence="1">
    <location>
        <begin position="1002"/>
        <end position="1011"/>
    </location>
</feature>
<reference evidence="2" key="1">
    <citation type="submission" date="2023-08" db="EMBL/GenBank/DDBJ databases">
        <authorList>
            <person name="Audoor S."/>
            <person name="Bilcke G."/>
        </authorList>
    </citation>
    <scope>NUCLEOTIDE SEQUENCE</scope>
</reference>
<accession>A0AAD2FJI4</accession>
<feature type="region of interest" description="Disordered" evidence="1">
    <location>
        <begin position="149"/>
        <end position="214"/>
    </location>
</feature>
<protein>
    <submittedName>
        <fullName evidence="2">Uncharacterized protein</fullName>
    </submittedName>
</protein>
<gene>
    <name evidence="2" type="ORF">CYCCA115_LOCUS8867</name>
</gene>
<dbReference type="Proteomes" id="UP001295423">
    <property type="component" value="Unassembled WGS sequence"/>
</dbReference>
<feature type="region of interest" description="Disordered" evidence="1">
    <location>
        <begin position="1030"/>
        <end position="1079"/>
    </location>
</feature>
<feature type="region of interest" description="Disordered" evidence="1">
    <location>
        <begin position="964"/>
        <end position="1014"/>
    </location>
</feature>
<feature type="compositionally biased region" description="Polar residues" evidence="1">
    <location>
        <begin position="164"/>
        <end position="175"/>
    </location>
</feature>
<dbReference type="EMBL" id="CAKOGP040001224">
    <property type="protein sequence ID" value="CAJ1944397.1"/>
    <property type="molecule type" value="Genomic_DNA"/>
</dbReference>
<feature type="compositionally biased region" description="Basic residues" evidence="1">
    <location>
        <begin position="634"/>
        <end position="646"/>
    </location>
</feature>
<comment type="caution">
    <text evidence="2">The sequence shown here is derived from an EMBL/GenBank/DDBJ whole genome shotgun (WGS) entry which is preliminary data.</text>
</comment>
<feature type="region of interest" description="Disordered" evidence="1">
    <location>
        <begin position="571"/>
        <end position="646"/>
    </location>
</feature>
<sequence length="1079" mass="117809">MSGYPTGQSAEEASASAARFTQEELKRQAAASRVNGAHGNPAAHIVGSGFPAGSAYMSNLLADSAAAAAGQAAFYGATAQSPFGGPYSALSSQASPYADSVTAALYRQRYGYGAAAGVPPYTGHEYYNPHFARSPQNLAFFDRLNQQQQAAAAAGKTPPKTPSAIVQNTPSSAATTPAKPGTLTLSPKPSPKGSPSDPKPRKQLSGIRVPAPFDKKKTLTNKDGEVLPEPGKWFHGCVPLGVEDDKYWLSELQVYLRSNFAEAFGATEDDIAAPMHGRNKPIALGQVGIRCMHCKSENPAERGQQATSYPSLISGIYNSVQQMLRLHLDCCQAMPPDVRAKIETLKLSSSSRGGRKQYWIDSAKRLGLTDTTQGIHFGRDPTGPLPPLEGPSVNSKEGRKKKESKKKVTGELLPPEEMIVGPFGPPIPVIDDRPLVFDEDKPLISDYLYLTLEQMSPCVLMEADRVGCYKTRKVGFPGLACRHCVGQAGCGRYFPASEGSLSQTTTSQTIMNHVRNCRRCPVEIRESLEIMKRARMGPDGKRADKPKHGGRKVFFHRLWCRIQGLPIEDEKSETKEKKKRGRKNAAKRSKKKQSGGSDSENEKEDKAEGVPKLTESSEETETEPESDTEVMHKPVARSKTKSLAKKPTNKWHEGCVRLTKSDDTHWLSDIQRFTRSDLIEVFSWKAEDGLEGYAARKDPAEGQVAIRCVFCKALKPEDRPAGCLVFPDSLSSIHSKVGDMIRLHFNSCPAMTEEAKEKFKASRGIGSKKVDDSLQYWIDSARDLGLSNIPPGGANNGWGITFRRNPLSPSPSDELDLEAAGTSTPTFSKSILIRSEDKGLCTDQVKLLMRQVKACSFQKSDKRGGPGARGRDRVIGFPGLSCRHCSSKSNVGRYFPVSAKNLTDNTANSILAHMSGCNRCPESVKASLVFLSHRAIIQKAELSGSWKKAFFKKIWDRLHVERSWTEEDDSEDMDVDDEASESSEEESDDESGNAEGNTMSSDSEDDNEDATGDNMDVLIKAAAIWLTEQDQVNDSSARTGNNGKTSPLSGFNKRSSPSSRKDKKRGSSLTSGKRRRVHF</sequence>
<evidence type="ECO:0000313" key="2">
    <source>
        <dbReference type="EMBL" id="CAJ1944397.1"/>
    </source>
</evidence>
<feature type="compositionally biased region" description="Basic residues" evidence="1">
    <location>
        <begin position="398"/>
        <end position="407"/>
    </location>
</feature>
<dbReference type="AlphaFoldDB" id="A0AAD2FJI4"/>
<feature type="region of interest" description="Disordered" evidence="1">
    <location>
        <begin position="372"/>
        <end position="410"/>
    </location>
</feature>
<feature type="compositionally biased region" description="Basic residues" evidence="1">
    <location>
        <begin position="1061"/>
        <end position="1079"/>
    </location>
</feature>
<evidence type="ECO:0000313" key="3">
    <source>
        <dbReference type="Proteomes" id="UP001295423"/>
    </source>
</evidence>
<feature type="compositionally biased region" description="Acidic residues" evidence="1">
    <location>
        <begin position="966"/>
        <end position="992"/>
    </location>
</feature>
<feature type="compositionally biased region" description="Acidic residues" evidence="1">
    <location>
        <begin position="616"/>
        <end position="628"/>
    </location>
</feature>
<feature type="compositionally biased region" description="Low complexity" evidence="1">
    <location>
        <begin position="9"/>
        <end position="18"/>
    </location>
</feature>
<feature type="compositionally biased region" description="Polar residues" evidence="1">
    <location>
        <begin position="1030"/>
        <end position="1049"/>
    </location>
</feature>